<feature type="transmembrane region" description="Helical" evidence="6">
    <location>
        <begin position="25"/>
        <end position="46"/>
    </location>
</feature>
<name>A0A179B3W3_9ACTO</name>
<keyword evidence="5" id="KW-0862">Zinc</keyword>
<dbReference type="Proteomes" id="UP000078368">
    <property type="component" value="Unassembled WGS sequence"/>
</dbReference>
<dbReference type="Pfam" id="PF03006">
    <property type="entry name" value="HlyIII"/>
    <property type="match status" value="1"/>
</dbReference>
<feature type="binding site" evidence="5">
    <location>
        <position position="206"/>
    </location>
    <ligand>
        <name>Zn(2+)</name>
        <dbReference type="ChEBI" id="CHEBI:29105"/>
    </ligand>
</feature>
<feature type="transmembrane region" description="Helical" evidence="6">
    <location>
        <begin position="170"/>
        <end position="189"/>
    </location>
</feature>
<evidence type="ECO:0000256" key="5">
    <source>
        <dbReference type="PIRSR" id="PIRSR604254-1"/>
    </source>
</evidence>
<evidence type="ECO:0000256" key="6">
    <source>
        <dbReference type="SAM" id="Phobius"/>
    </source>
</evidence>
<evidence type="ECO:0000256" key="1">
    <source>
        <dbReference type="ARBA" id="ARBA00004141"/>
    </source>
</evidence>
<dbReference type="PANTHER" id="PTHR20855">
    <property type="entry name" value="ADIPOR/PROGESTIN RECEPTOR-RELATED"/>
    <property type="match status" value="1"/>
</dbReference>
<feature type="transmembrane region" description="Helical" evidence="6">
    <location>
        <begin position="117"/>
        <end position="134"/>
    </location>
</feature>
<keyword evidence="5" id="KW-0479">Metal-binding</keyword>
<keyword evidence="4 6" id="KW-0472">Membrane</keyword>
<dbReference type="InterPro" id="IPR004254">
    <property type="entry name" value="AdipoR/HlyIII-related"/>
</dbReference>
<dbReference type="RefSeq" id="WP_064231210.1">
    <property type="nucleotide sequence ID" value="NZ_LVZK01000001.1"/>
</dbReference>
<keyword evidence="3 6" id="KW-1133">Transmembrane helix</keyword>
<gene>
    <name evidence="7" type="ORF">A4H34_04390</name>
</gene>
<feature type="binding site" evidence="5">
    <location>
        <position position="202"/>
    </location>
    <ligand>
        <name>Zn(2+)</name>
        <dbReference type="ChEBI" id="CHEBI:29105"/>
    </ligand>
</feature>
<feature type="transmembrane region" description="Helical" evidence="6">
    <location>
        <begin position="204"/>
        <end position="227"/>
    </location>
</feature>
<dbReference type="GO" id="GO:0016020">
    <property type="term" value="C:membrane"/>
    <property type="evidence" value="ECO:0007669"/>
    <property type="project" value="UniProtKB-SubCell"/>
</dbReference>
<keyword evidence="2 6" id="KW-0812">Transmembrane</keyword>
<comment type="subcellular location">
    <subcellularLocation>
        <location evidence="1">Membrane</location>
        <topology evidence="1">Multi-pass membrane protein</topology>
    </subcellularLocation>
</comment>
<comment type="caution">
    <text evidence="7">The sequence shown here is derived from an EMBL/GenBank/DDBJ whole genome shotgun (WGS) entry which is preliminary data.</text>
</comment>
<dbReference type="PANTHER" id="PTHR20855:SF3">
    <property type="entry name" value="LD03007P"/>
    <property type="match status" value="1"/>
</dbReference>
<dbReference type="GO" id="GO:0046872">
    <property type="term" value="F:metal ion binding"/>
    <property type="evidence" value="ECO:0007669"/>
    <property type="project" value="UniProtKB-KW"/>
</dbReference>
<feature type="transmembrane region" description="Helical" evidence="6">
    <location>
        <begin position="93"/>
        <end position="110"/>
    </location>
</feature>
<accession>A0A179B3W3</accession>
<dbReference type="STRING" id="1823756.A4H34_04390"/>
<evidence type="ECO:0000313" key="7">
    <source>
        <dbReference type="EMBL" id="OAP86392.1"/>
    </source>
</evidence>
<evidence type="ECO:0000256" key="4">
    <source>
        <dbReference type="ARBA" id="ARBA00023136"/>
    </source>
</evidence>
<feature type="transmembrane region" description="Helical" evidence="6">
    <location>
        <begin position="53"/>
        <end position="73"/>
    </location>
</feature>
<evidence type="ECO:0000313" key="8">
    <source>
        <dbReference type="Proteomes" id="UP000078368"/>
    </source>
</evidence>
<reference evidence="7 8" key="1">
    <citation type="submission" date="2016-04" db="EMBL/GenBank/DDBJ databases">
        <title>Peptidophaga gingivicola gen. nov., sp. nov., isolated from human subgingival plaque.</title>
        <authorList>
            <person name="Beall C.J."/>
            <person name="Mokrzan E.M."/>
            <person name="Griffen A.L."/>
            <person name="Leys E.J."/>
        </authorList>
    </citation>
    <scope>NUCLEOTIDE SEQUENCE [LARGE SCALE GENOMIC DNA]</scope>
    <source>
        <strain evidence="7 8">BA112</strain>
    </source>
</reference>
<dbReference type="EMBL" id="LVZK01000001">
    <property type="protein sequence ID" value="OAP86392.1"/>
    <property type="molecule type" value="Genomic_DNA"/>
</dbReference>
<feature type="binding site" evidence="5">
    <location>
        <position position="73"/>
    </location>
    <ligand>
        <name>Zn(2+)</name>
        <dbReference type="ChEBI" id="CHEBI:29105"/>
    </ligand>
</feature>
<keyword evidence="8" id="KW-1185">Reference proteome</keyword>
<evidence type="ECO:0000256" key="2">
    <source>
        <dbReference type="ARBA" id="ARBA00022692"/>
    </source>
</evidence>
<proteinExistence type="predicted"/>
<sequence>MTSAAVSRRERRSLLASLPKPKARGWIHAITAPLALANAIVLIALTPTTGMKLACLVFGVSSVVLFGHSAVYHLGKWSAKIELLLKRMDHSNIFLLIAGTYTPLTVAMLAPRTAACVLAIVWAGALGGIFLAVFKPDAPRWLSTSLYLLLGWIAVWFLPEYWTAGGPAVVWLILAGGIAYSVGAVFYGLRWPNPWPRVWGFHEFFHACTLLAYTCQAVAVWFVVMAVK</sequence>
<dbReference type="AlphaFoldDB" id="A0A179B3W3"/>
<evidence type="ECO:0000256" key="3">
    <source>
        <dbReference type="ARBA" id="ARBA00022989"/>
    </source>
</evidence>
<organism evidence="7 8">
    <name type="scientific">Peptidiphaga gingivicola</name>
    <dbReference type="NCBI Taxonomy" id="2741497"/>
    <lineage>
        <taxon>Bacteria</taxon>
        <taxon>Bacillati</taxon>
        <taxon>Actinomycetota</taxon>
        <taxon>Actinomycetes</taxon>
        <taxon>Actinomycetales</taxon>
        <taxon>Actinomycetaceae</taxon>
        <taxon>Peptidiphaga</taxon>
    </lineage>
</organism>
<protein>
    <submittedName>
        <fullName evidence="7">Hemolysin</fullName>
    </submittedName>
</protein>
<feature type="transmembrane region" description="Helical" evidence="6">
    <location>
        <begin position="140"/>
        <end position="158"/>
    </location>
</feature>